<dbReference type="Gene3D" id="3.60.21.10">
    <property type="match status" value="1"/>
</dbReference>
<dbReference type="InterPro" id="IPR036907">
    <property type="entry name" value="5'-Nucleotdase_C_sf"/>
</dbReference>
<dbReference type="InterPro" id="IPR008334">
    <property type="entry name" value="5'-Nucleotdase_C"/>
</dbReference>
<dbReference type="PANTHER" id="PTHR11575">
    <property type="entry name" value="5'-NUCLEOTIDASE-RELATED"/>
    <property type="match status" value="1"/>
</dbReference>
<evidence type="ECO:0000259" key="2">
    <source>
        <dbReference type="Pfam" id="PF02872"/>
    </source>
</evidence>
<organism evidence="3 4">
    <name type="scientific">Podospora comata</name>
    <dbReference type="NCBI Taxonomy" id="48703"/>
    <lineage>
        <taxon>Eukaryota</taxon>
        <taxon>Fungi</taxon>
        <taxon>Dikarya</taxon>
        <taxon>Ascomycota</taxon>
        <taxon>Pezizomycotina</taxon>
        <taxon>Sordariomycetes</taxon>
        <taxon>Sordariomycetidae</taxon>
        <taxon>Sordariales</taxon>
        <taxon>Podosporaceae</taxon>
        <taxon>Podospora</taxon>
    </lineage>
</organism>
<dbReference type="SUPFAM" id="SSF55816">
    <property type="entry name" value="5'-nucleotidase (syn. UDP-sugar hydrolase), C-terminal domain"/>
    <property type="match status" value="1"/>
</dbReference>
<feature type="domain" description="5'-Nucleotidase C-terminal" evidence="2">
    <location>
        <begin position="312"/>
        <end position="472"/>
    </location>
</feature>
<proteinExistence type="inferred from homology"/>
<accession>A0ABY6S4Z9</accession>
<keyword evidence="4" id="KW-1185">Reference proteome</keyword>
<reference evidence="3" key="1">
    <citation type="submission" date="2018-02" db="EMBL/GenBank/DDBJ databases">
        <authorList>
            <person name="Silar P."/>
        </authorList>
    </citation>
    <scope>NUCLEOTIDE SEQUENCE [LARGE SCALE GENOMIC DNA]</scope>
    <source>
        <strain evidence="3">T</strain>
    </source>
</reference>
<dbReference type="EMBL" id="LR026965">
    <property type="protein sequence ID" value="VBB76539.1"/>
    <property type="molecule type" value="Genomic_DNA"/>
</dbReference>
<dbReference type="SUPFAM" id="SSF56300">
    <property type="entry name" value="Metallo-dependent phosphatases"/>
    <property type="match status" value="1"/>
</dbReference>
<dbReference type="Proteomes" id="UP000280685">
    <property type="component" value="Chromosome 2"/>
</dbReference>
<sequence>MLESAKNGGNPLKVELQGNPKNSSTPIVVLSSGVFAPATPKGQATTNAEGITTVLSQLPIDVSSAFCFQDAGVSAPKTNLVVSPAAALVPPSAQRVFDIRQQGKYKIGFFGMVGMDWDVHSTNVLDDLPKEHKEFLVSEAKSSAKVLRTEYRVDLVVAVTNMRLAEDLLLSGATQEKGLARVDFIFGGYDREAVGTFYPELVMQSQHSEGESKGKVGSGRYEVTSPEIRVVKSGAAWEGLSVVEMCVKKEGEDLPELDSVKVAQFHHFERYPPFASLSPSVRMLKTIDTVTPDLASLTTKPLFVSRSRINAKEAAVRHSETKLGNFIADSMMAYYDPDIALFPSGAIRCDRILGSASEEQRQFEVIGADIIDCLPCQNQLVLKLITGKAMRAALENPVSERHADGRFLQIGGLRVNASLARPEGDRIVSAKWVLQEHVNGTRIEEHIRDEKNYTVAMTEWLVKGWGGFSMLRKGQLLREGEAQGMTDTDLFFKAFGEWSDIDNALISMATGNRKKKQAPVAVKKYLNNPYLSSRNSGLWAVRYKMVLGKDDEKGVPIVSPNVDGRIHFHKDLKISRNSHREGVLVR</sequence>
<protein>
    <recommendedName>
        <fullName evidence="2">5'-Nucleotidase C-terminal domain-containing protein</fullName>
    </recommendedName>
</protein>
<dbReference type="PANTHER" id="PTHR11575:SF41">
    <property type="entry name" value="PUTATIVE (AFU_ORTHOLOGUE AFUA_1G01160)-RELATED"/>
    <property type="match status" value="1"/>
</dbReference>
<dbReference type="Pfam" id="PF02872">
    <property type="entry name" value="5_nucleotid_C"/>
    <property type="match status" value="1"/>
</dbReference>
<comment type="similarity">
    <text evidence="1">Belongs to the 5'-nucleotidase family.</text>
</comment>
<dbReference type="Gene3D" id="3.90.780.10">
    <property type="entry name" value="5'-Nucleotidase, C-terminal domain"/>
    <property type="match status" value="1"/>
</dbReference>
<name>A0ABY6S4Z9_PODCO</name>
<dbReference type="InterPro" id="IPR029052">
    <property type="entry name" value="Metallo-depent_PP-like"/>
</dbReference>
<evidence type="ECO:0000313" key="4">
    <source>
        <dbReference type="Proteomes" id="UP000280685"/>
    </source>
</evidence>
<dbReference type="InterPro" id="IPR006179">
    <property type="entry name" value="5_nucleotidase/apyrase"/>
</dbReference>
<gene>
    <name evidence="3" type="ORF">PODCO_213795</name>
</gene>
<evidence type="ECO:0000313" key="3">
    <source>
        <dbReference type="EMBL" id="VBB76539.1"/>
    </source>
</evidence>
<evidence type="ECO:0000256" key="1">
    <source>
        <dbReference type="ARBA" id="ARBA00006654"/>
    </source>
</evidence>